<evidence type="ECO:0000256" key="2">
    <source>
        <dbReference type="ARBA" id="ARBA00023235"/>
    </source>
</evidence>
<dbReference type="InterPro" id="IPR001656">
    <property type="entry name" value="PsdUridine_synth_TruD"/>
</dbReference>
<dbReference type="GO" id="GO:0009982">
    <property type="term" value="F:pseudouridine synthase activity"/>
    <property type="evidence" value="ECO:0007669"/>
    <property type="project" value="InterPro"/>
</dbReference>
<dbReference type="SUPFAM" id="SSF55120">
    <property type="entry name" value="Pseudouridine synthase"/>
    <property type="match status" value="1"/>
</dbReference>
<comment type="caution">
    <text evidence="5">The sequence shown here is derived from an EMBL/GenBank/DDBJ whole genome shotgun (WGS) entry which is preliminary data.</text>
</comment>
<organism evidence="5 6">
    <name type="scientific">Cuscuta australis</name>
    <dbReference type="NCBI Taxonomy" id="267555"/>
    <lineage>
        <taxon>Eukaryota</taxon>
        <taxon>Viridiplantae</taxon>
        <taxon>Streptophyta</taxon>
        <taxon>Embryophyta</taxon>
        <taxon>Tracheophyta</taxon>
        <taxon>Spermatophyta</taxon>
        <taxon>Magnoliopsida</taxon>
        <taxon>eudicotyledons</taxon>
        <taxon>Gunneridae</taxon>
        <taxon>Pentapetalae</taxon>
        <taxon>asterids</taxon>
        <taxon>lamiids</taxon>
        <taxon>Solanales</taxon>
        <taxon>Convolvulaceae</taxon>
        <taxon>Cuscuteae</taxon>
        <taxon>Cuscuta</taxon>
        <taxon>Cuscuta subgen. Grammica</taxon>
        <taxon>Cuscuta sect. Cleistogrammica</taxon>
    </lineage>
</organism>
<dbReference type="GO" id="GO:0003723">
    <property type="term" value="F:RNA binding"/>
    <property type="evidence" value="ECO:0007669"/>
    <property type="project" value="InterPro"/>
</dbReference>
<dbReference type="EMBL" id="NQVE01000058">
    <property type="protein sequence ID" value="RAL50568.1"/>
    <property type="molecule type" value="Genomic_DNA"/>
</dbReference>
<proteinExistence type="inferred from homology"/>
<gene>
    <name evidence="5" type="ORF">DM860_014510</name>
</gene>
<protein>
    <recommendedName>
        <fullName evidence="4">TRUD domain-containing protein</fullName>
    </recommendedName>
</protein>
<feature type="compositionally biased region" description="Basic and acidic residues" evidence="3">
    <location>
        <begin position="209"/>
        <end position="221"/>
    </location>
</feature>
<dbReference type="CDD" id="cd02576">
    <property type="entry name" value="PseudoU_synth_ScPUS7"/>
    <property type="match status" value="1"/>
</dbReference>
<comment type="similarity">
    <text evidence="1">Belongs to the pseudouridine synthase TruD family.</text>
</comment>
<accession>A0A328E1B5</accession>
<dbReference type="NCBIfam" id="TIGR00094">
    <property type="entry name" value="tRNA_TruD_broad"/>
    <property type="match status" value="1"/>
</dbReference>
<dbReference type="GO" id="GO:0005634">
    <property type="term" value="C:nucleus"/>
    <property type="evidence" value="ECO:0007669"/>
    <property type="project" value="TreeGrafter"/>
</dbReference>
<feature type="domain" description="TRUD" evidence="4">
    <location>
        <begin position="344"/>
        <end position="598"/>
    </location>
</feature>
<dbReference type="InterPro" id="IPR020103">
    <property type="entry name" value="PsdUridine_synth_cat_dom_sf"/>
</dbReference>
<dbReference type="Gene3D" id="3.30.2350.20">
    <property type="entry name" value="TruD, catalytic domain"/>
    <property type="match status" value="2"/>
</dbReference>
<dbReference type="InterPro" id="IPR042214">
    <property type="entry name" value="TruD_catalytic"/>
</dbReference>
<dbReference type="PANTHER" id="PTHR13326">
    <property type="entry name" value="TRNA PSEUDOURIDINE SYNTHASE D"/>
    <property type="match status" value="1"/>
</dbReference>
<feature type="region of interest" description="Disordered" evidence="3">
    <location>
        <begin position="654"/>
        <end position="674"/>
    </location>
</feature>
<evidence type="ECO:0000256" key="1">
    <source>
        <dbReference type="ARBA" id="ARBA00007953"/>
    </source>
</evidence>
<keyword evidence="6" id="KW-1185">Reference proteome</keyword>
<dbReference type="HAMAP" id="MF_01082">
    <property type="entry name" value="TruD"/>
    <property type="match status" value="1"/>
</dbReference>
<evidence type="ECO:0000259" key="4">
    <source>
        <dbReference type="PROSITE" id="PS50984"/>
    </source>
</evidence>
<name>A0A328E1B5_9ASTE</name>
<evidence type="ECO:0000313" key="5">
    <source>
        <dbReference type="EMBL" id="RAL50568.1"/>
    </source>
</evidence>
<reference evidence="5 6" key="1">
    <citation type="submission" date="2018-06" db="EMBL/GenBank/DDBJ databases">
        <title>The Genome of Cuscuta australis (Dodder) Provides Insight into the Evolution of Plant Parasitism.</title>
        <authorList>
            <person name="Liu H."/>
        </authorList>
    </citation>
    <scope>NUCLEOTIDE SEQUENCE [LARGE SCALE GENOMIC DNA]</scope>
    <source>
        <strain evidence="6">cv. Yunnan</strain>
        <tissue evidence="5">Vines</tissue>
    </source>
</reference>
<sequence length="735" mass="82452">MSLLSNFKSLGRKVFKSPSFTPLKPYYWYYSQASFSAELMNPIEESDVGISCFISQLPRFRGILKQRYSDFIVNEVDLEGNVVHLTSLDAPQEVHEEKEVKVTNPLDRSYANEIESFRSLATCDSDSDKLKSFIDKISSGADVSDEHILLTPSSDKSRRTEIHNFIKEKMRFLVTDTVDGPDNSSKCIRVRLNVGGNRGRGKNSRKRKDRGEKPYDSRGSDHWPQDLGKFLRFHLYKENKDTQDALGLIAKMLGIQPRSFGFAGTKDKRSVSTQRVTVFKQRANKLAALNEKLIGIKVGDFCYANEGLLLGQLYGNRFTITLRGVIAESDDIIKASAAALGKNGFINYFGLQRFGSGSVPTHLVGATLLRGEWKAAVNMILDPREGEKDVVSKVREYYKETSDIDGTLRQIPCHMVAERAILQCLKKNQANYLQALKGIPRTLRMMYVHSYQSYLWNHAVSFRVQKHGFDQVVVGDLVLCKENCTGNETSYFECENGSENATNDNTNTDEVSETDIPEETNILVKVVNEEDVKSGTYSVDDVVLPLPGSRVIYPSNEIAKVYHDLAEKDGIKLAECTHNVKEFSITSMTGGYRRVFQKPKEFEWELLSYTDGTQPLVETDWDIIAKSMRNSQVKGSESVKGKDEVAIGIIADPKNVEAENKHDQEPGAEPDDKDIIISREVSQSEEDLDSSTSQGSQMALKMSFTLPASCYATMAVRELLRSSTSVAYHKSLNES</sequence>
<feature type="compositionally biased region" description="Basic residues" evidence="3">
    <location>
        <begin position="199"/>
        <end position="208"/>
    </location>
</feature>
<evidence type="ECO:0000256" key="3">
    <source>
        <dbReference type="SAM" id="MobiDB-lite"/>
    </source>
</evidence>
<dbReference type="InterPro" id="IPR011760">
    <property type="entry name" value="PsdUridine_synth_TruD_insert"/>
</dbReference>
<feature type="region of interest" description="Disordered" evidence="3">
    <location>
        <begin position="191"/>
        <end position="221"/>
    </location>
</feature>
<dbReference type="PROSITE" id="PS50984">
    <property type="entry name" value="TRUD"/>
    <property type="match status" value="1"/>
</dbReference>
<dbReference type="FunFam" id="3.30.2350.20:FF:000006">
    <property type="entry name" value="Multisubstrate pseudouridine synthase 7"/>
    <property type="match status" value="1"/>
</dbReference>
<dbReference type="Pfam" id="PF01142">
    <property type="entry name" value="TruD"/>
    <property type="match status" value="1"/>
</dbReference>
<dbReference type="GO" id="GO:0001522">
    <property type="term" value="P:pseudouridine synthesis"/>
    <property type="evidence" value="ECO:0007669"/>
    <property type="project" value="InterPro"/>
</dbReference>
<evidence type="ECO:0000313" key="6">
    <source>
        <dbReference type="Proteomes" id="UP000249390"/>
    </source>
</evidence>
<feature type="compositionally biased region" description="Basic and acidic residues" evidence="3">
    <location>
        <begin position="654"/>
        <end position="665"/>
    </location>
</feature>
<dbReference type="PANTHER" id="PTHR13326:SF21">
    <property type="entry name" value="PSEUDOURIDYLATE SYNTHASE PUS7L"/>
    <property type="match status" value="1"/>
</dbReference>
<dbReference type="PIRSF" id="PIRSF037016">
    <property type="entry name" value="Pseudouridin_synth_euk_prd"/>
    <property type="match status" value="1"/>
</dbReference>
<dbReference type="AlphaFoldDB" id="A0A328E1B5"/>
<keyword evidence="2" id="KW-0413">Isomerase</keyword>
<dbReference type="Proteomes" id="UP000249390">
    <property type="component" value="Unassembled WGS sequence"/>
</dbReference>